<dbReference type="WBParaSite" id="ACRNAN_scaffold2826.g20475.t1">
    <property type="protein sequence ID" value="ACRNAN_scaffold2826.g20475.t1"/>
    <property type="gene ID" value="ACRNAN_scaffold2826.g20475"/>
</dbReference>
<evidence type="ECO:0000313" key="1">
    <source>
        <dbReference type="Proteomes" id="UP000887540"/>
    </source>
</evidence>
<dbReference type="Proteomes" id="UP000887540">
    <property type="component" value="Unplaced"/>
</dbReference>
<sequence length="167" mass="20482">MDEEEMNRVNALCLLDLYDSRNKTEVYRYVDFVVEEFDRWIENMPKDIVPALSLFWTMSPKQEPFRKDYFCPKYFKKEPSNQIMKRINRNNFDAFMCPMSPKVFQDCVDIFLRRFLRKRILPGYEYMEGEDHKCFLREIIIKKLLKWTYISMIQTKNPIELQIFIIK</sequence>
<protein>
    <submittedName>
        <fullName evidence="2">Uncharacterized protein</fullName>
    </submittedName>
</protein>
<organism evidence="1 2">
    <name type="scientific">Acrobeloides nanus</name>
    <dbReference type="NCBI Taxonomy" id="290746"/>
    <lineage>
        <taxon>Eukaryota</taxon>
        <taxon>Metazoa</taxon>
        <taxon>Ecdysozoa</taxon>
        <taxon>Nematoda</taxon>
        <taxon>Chromadorea</taxon>
        <taxon>Rhabditida</taxon>
        <taxon>Tylenchina</taxon>
        <taxon>Cephalobomorpha</taxon>
        <taxon>Cephaloboidea</taxon>
        <taxon>Cephalobidae</taxon>
        <taxon>Acrobeloides</taxon>
    </lineage>
</organism>
<dbReference type="AlphaFoldDB" id="A0A914DIS8"/>
<accession>A0A914DIS8</accession>
<keyword evidence="1" id="KW-1185">Reference proteome</keyword>
<reference evidence="2" key="1">
    <citation type="submission" date="2022-11" db="UniProtKB">
        <authorList>
            <consortium name="WormBaseParasite"/>
        </authorList>
    </citation>
    <scope>IDENTIFICATION</scope>
</reference>
<evidence type="ECO:0000313" key="2">
    <source>
        <dbReference type="WBParaSite" id="ACRNAN_scaffold2826.g20475.t1"/>
    </source>
</evidence>
<name>A0A914DIS8_9BILA</name>
<proteinExistence type="predicted"/>